<proteinExistence type="predicted"/>
<comment type="caution">
    <text evidence="1">The sequence shown here is derived from an EMBL/GenBank/DDBJ whole genome shotgun (WGS) entry which is preliminary data.</text>
</comment>
<accession>A0ACB7CC91</accession>
<name>A0ACB7CC91_9ASCO</name>
<dbReference type="EMBL" id="JABTEG010000011">
    <property type="protein sequence ID" value="KAG4304107.1"/>
    <property type="molecule type" value="Genomic_DNA"/>
</dbReference>
<evidence type="ECO:0000313" key="1">
    <source>
        <dbReference type="EMBL" id="KAG4304107.1"/>
    </source>
</evidence>
<gene>
    <name evidence="1" type="ORF">PORY_002471</name>
</gene>
<dbReference type="Proteomes" id="UP000768646">
    <property type="component" value="Unassembled WGS sequence"/>
</dbReference>
<evidence type="ECO:0000313" key="2">
    <source>
        <dbReference type="Proteomes" id="UP000768646"/>
    </source>
</evidence>
<keyword evidence="2" id="KW-1185">Reference proteome</keyword>
<protein>
    <submittedName>
        <fullName evidence="1">Uncharacterized protein</fullName>
    </submittedName>
</protein>
<sequence length="387" mass="44556">MQMTCSPSPSKINRAFGWIIPPFLVGVMGFTTWVYIVLICINYLIMHGRRIGSIDLFFCNQNAYNLVILLVVFSILLCMVILSFIRIIFTPPGYVPRLKDLKTCSSNNIELRNHITDQMRTFCLYDAYVCENDGFPRWCAVCEVYKPDRAHHCSEVQRCVLKLDHFCPWVGGVIGFTRYKFFVLFIFYVTLICVFVICSCAPLTGEYRKMNGQVPGPWIGILVLASFFTLFLGPFTSIHIFYILRNSTTIESINFYARFYLLNVLYDTENSGFKRANVTTNPGEHPWDLGWKRNWCSVMGRSWWDWLFPIRGSPGNGYHFEYNSSKLNEWKITAKTNVSKYLSSSKSMTFSNLQTEYSGSFSHGFWTDNGVLTSSTNSVKALTEQIL</sequence>
<organism evidence="1 2">
    <name type="scientific">Pneumocystis oryctolagi</name>
    <dbReference type="NCBI Taxonomy" id="42067"/>
    <lineage>
        <taxon>Eukaryota</taxon>
        <taxon>Fungi</taxon>
        <taxon>Dikarya</taxon>
        <taxon>Ascomycota</taxon>
        <taxon>Taphrinomycotina</taxon>
        <taxon>Pneumocystomycetes</taxon>
        <taxon>Pneumocystaceae</taxon>
        <taxon>Pneumocystis</taxon>
    </lineage>
</organism>
<reference evidence="1 2" key="1">
    <citation type="journal article" date="2021" name="Commun. Biol.">
        <title>Genomic insights into the host specific adaptation of the Pneumocystis genus.</title>
        <authorList>
            <person name="Cisse O.H."/>
            <person name="Ma L."/>
            <person name="Dekker J.P."/>
            <person name="Khil P.P."/>
            <person name="Youn J.-H."/>
            <person name="Brenchley J.M."/>
            <person name="Blair R."/>
            <person name="Pahar B."/>
            <person name="Chabe M."/>
            <person name="Van Rompay K.K.A."/>
            <person name="Keesler R."/>
            <person name="Sukura A."/>
            <person name="Hirsch V."/>
            <person name="Kutty G."/>
            <person name="Liu Y."/>
            <person name="Peng L."/>
            <person name="Chen J."/>
            <person name="Song J."/>
            <person name="Weissenbacher-Lang C."/>
            <person name="Xu J."/>
            <person name="Upham N.S."/>
            <person name="Stajich J.E."/>
            <person name="Cuomo C.A."/>
            <person name="Cushion M.T."/>
            <person name="Kovacs J.A."/>
        </authorList>
    </citation>
    <scope>NUCLEOTIDE SEQUENCE [LARGE SCALE GENOMIC DNA]</scope>
    <source>
        <strain evidence="1 2">RABM</strain>
    </source>
</reference>